<gene>
    <name evidence="2" type="ORF">ING2E5A_2138</name>
</gene>
<dbReference type="AlphaFoldDB" id="A0A1G4G902"/>
<dbReference type="EMBL" id="LT608328">
    <property type="protein sequence ID" value="SCM58951.1"/>
    <property type="molecule type" value="Genomic_DNA"/>
</dbReference>
<accession>A0A1G4G902</accession>
<proteinExistence type="predicted"/>
<dbReference type="STRING" id="1642646.ING2E5A_2138"/>
<protein>
    <recommendedName>
        <fullName evidence="1">DUF6291 domain-containing protein</fullName>
    </recommendedName>
</protein>
<evidence type="ECO:0000259" key="1">
    <source>
        <dbReference type="Pfam" id="PF19808"/>
    </source>
</evidence>
<dbReference type="Proteomes" id="UP000178485">
    <property type="component" value="Chromosome i"/>
</dbReference>
<reference evidence="2 3" key="1">
    <citation type="submission" date="2016-08" db="EMBL/GenBank/DDBJ databases">
        <authorList>
            <person name="Seilhamer J.J."/>
        </authorList>
    </citation>
    <scope>NUCLEOTIDE SEQUENCE [LARGE SCALE GENOMIC DNA]</scope>
    <source>
        <strain evidence="2">ING2-E5A</strain>
    </source>
</reference>
<dbReference type="InterPro" id="IPR046258">
    <property type="entry name" value="DUF6291"/>
</dbReference>
<feature type="domain" description="DUF6291" evidence="1">
    <location>
        <begin position="7"/>
        <end position="89"/>
    </location>
</feature>
<organism evidence="2 3">
    <name type="scientific">Petrimonas mucosa</name>
    <dbReference type="NCBI Taxonomy" id="1642646"/>
    <lineage>
        <taxon>Bacteria</taxon>
        <taxon>Pseudomonadati</taxon>
        <taxon>Bacteroidota</taxon>
        <taxon>Bacteroidia</taxon>
        <taxon>Bacteroidales</taxon>
        <taxon>Dysgonomonadaceae</taxon>
        <taxon>Petrimonas</taxon>
    </lineage>
</organism>
<keyword evidence="3" id="KW-1185">Reference proteome</keyword>
<evidence type="ECO:0000313" key="3">
    <source>
        <dbReference type="Proteomes" id="UP000178485"/>
    </source>
</evidence>
<name>A0A1G4G902_9BACT</name>
<dbReference type="RefSeq" id="WP_071137331.1">
    <property type="nucleotide sequence ID" value="NZ_LT608328.1"/>
</dbReference>
<dbReference type="KEGG" id="pmuc:ING2E5A_2138"/>
<evidence type="ECO:0000313" key="2">
    <source>
        <dbReference type="EMBL" id="SCM58951.1"/>
    </source>
</evidence>
<dbReference type="Pfam" id="PF19808">
    <property type="entry name" value="DUF6291"/>
    <property type="match status" value="1"/>
</dbReference>
<sequence>MSDNKKSFILYTDLKSVVEKLITKDREDGTNNTGELFYHILKYVNDEDPKPSNFIIEMAFEPIKLQLKRDLIKYEEIKEKNRQNALSRWGKARKKDSKDMQSYATAKDRIISNANDADNGIDNDIDNDIKDKINKKEIEFKESIKPFIQKYGKDICNNFYLYWSEPNKSKTKLRYEMEKTWDVSRRLANWVNRDKAFNTRINGTGAEPNYQKL</sequence>